<evidence type="ECO:0000313" key="3">
    <source>
        <dbReference type="Proteomes" id="UP001280121"/>
    </source>
</evidence>
<accession>A0AAD9X5T1</accession>
<dbReference type="PANTHER" id="PTHR33116:SF86">
    <property type="entry name" value="REVERSE TRANSCRIPTASE DOMAIN-CONTAINING PROTEIN"/>
    <property type="match status" value="1"/>
</dbReference>
<name>A0AAD9X5T1_9ROSI</name>
<dbReference type="InterPro" id="IPR026960">
    <property type="entry name" value="RVT-Znf"/>
</dbReference>
<sequence>MERLNRGLCNMSWRNLFPNAVIRHLDFQGSDHRPLLLDCKIFAGPRWMPLANKGRRFFFEECRLDEKDCNNIVSLAWRCNSSNNCVMNVLNKIDKCGDLLSDGFSAFFYHKFLNLAGPSVTKACMEVLNEGASVAEILSLPEGLDRATTFASNAMNLFWLPKGLIMEIQRLATRFWWGSNAKQKKMNWCTWRQLCKPKSEGGLGFCDLETFSRALLAKQGWRILKGCYFRDCSFLEAKKNSMASYVWSSLIWIPIGDGKNPDTMLWHYEANGIYYISSAYMIGRVFRCTFTPNPLKEWWRFFWKMKILTKIKIYLWNACFDRIPTKFNISRRGVNTDGNCINYKTSLETTKLRHICYEWSHRNPVVKGTFTQPPVLCQVATTC</sequence>
<dbReference type="Pfam" id="PF13966">
    <property type="entry name" value="zf-RVT"/>
    <property type="match status" value="1"/>
</dbReference>
<comment type="caution">
    <text evidence="2">The sequence shown here is derived from an EMBL/GenBank/DDBJ whole genome shotgun (WGS) entry which is preliminary data.</text>
</comment>
<proteinExistence type="predicted"/>
<evidence type="ECO:0000313" key="2">
    <source>
        <dbReference type="EMBL" id="KAK2653328.1"/>
    </source>
</evidence>
<dbReference type="EMBL" id="JANJYI010000004">
    <property type="protein sequence ID" value="KAK2653328.1"/>
    <property type="molecule type" value="Genomic_DNA"/>
</dbReference>
<organism evidence="2 3">
    <name type="scientific">Dipteronia dyeriana</name>
    <dbReference type="NCBI Taxonomy" id="168575"/>
    <lineage>
        <taxon>Eukaryota</taxon>
        <taxon>Viridiplantae</taxon>
        <taxon>Streptophyta</taxon>
        <taxon>Embryophyta</taxon>
        <taxon>Tracheophyta</taxon>
        <taxon>Spermatophyta</taxon>
        <taxon>Magnoliopsida</taxon>
        <taxon>eudicotyledons</taxon>
        <taxon>Gunneridae</taxon>
        <taxon>Pentapetalae</taxon>
        <taxon>rosids</taxon>
        <taxon>malvids</taxon>
        <taxon>Sapindales</taxon>
        <taxon>Sapindaceae</taxon>
        <taxon>Hippocastanoideae</taxon>
        <taxon>Acereae</taxon>
        <taxon>Dipteronia</taxon>
    </lineage>
</organism>
<gene>
    <name evidence="2" type="ORF">Ddye_013184</name>
</gene>
<reference evidence="2" key="1">
    <citation type="journal article" date="2023" name="Plant J.">
        <title>Genome sequences and population genomics provide insights into the demographic history, inbreeding, and mutation load of two 'living fossil' tree species of Dipteronia.</title>
        <authorList>
            <person name="Feng Y."/>
            <person name="Comes H.P."/>
            <person name="Chen J."/>
            <person name="Zhu S."/>
            <person name="Lu R."/>
            <person name="Zhang X."/>
            <person name="Li P."/>
            <person name="Qiu J."/>
            <person name="Olsen K.M."/>
            <person name="Qiu Y."/>
        </authorList>
    </citation>
    <scope>NUCLEOTIDE SEQUENCE</scope>
    <source>
        <strain evidence="2">KIB01</strain>
    </source>
</reference>
<feature type="domain" description="Reverse transcriptase zinc-binding" evidence="1">
    <location>
        <begin position="281"/>
        <end position="351"/>
    </location>
</feature>
<protein>
    <recommendedName>
        <fullName evidence="1">Reverse transcriptase zinc-binding domain-containing protein</fullName>
    </recommendedName>
</protein>
<dbReference type="AlphaFoldDB" id="A0AAD9X5T1"/>
<evidence type="ECO:0000259" key="1">
    <source>
        <dbReference type="Pfam" id="PF13966"/>
    </source>
</evidence>
<dbReference type="PANTHER" id="PTHR33116">
    <property type="entry name" value="REVERSE TRANSCRIPTASE ZINC-BINDING DOMAIN-CONTAINING PROTEIN-RELATED-RELATED"/>
    <property type="match status" value="1"/>
</dbReference>
<keyword evidence="3" id="KW-1185">Reference proteome</keyword>
<dbReference type="Proteomes" id="UP001280121">
    <property type="component" value="Unassembled WGS sequence"/>
</dbReference>